<organism evidence="3 4">
    <name type="scientific">Cladosporium halotolerans</name>
    <dbReference type="NCBI Taxonomy" id="1052096"/>
    <lineage>
        <taxon>Eukaryota</taxon>
        <taxon>Fungi</taxon>
        <taxon>Dikarya</taxon>
        <taxon>Ascomycota</taxon>
        <taxon>Pezizomycotina</taxon>
        <taxon>Dothideomycetes</taxon>
        <taxon>Dothideomycetidae</taxon>
        <taxon>Cladosporiales</taxon>
        <taxon>Cladosporiaceae</taxon>
        <taxon>Cladosporium</taxon>
    </lineage>
</organism>
<protein>
    <submittedName>
        <fullName evidence="3">Uncharacterized protein</fullName>
    </submittedName>
</protein>
<dbReference type="GeneID" id="96006477"/>
<dbReference type="PANTHER" id="PTHR36819:SF1">
    <property type="entry name" value="REGULATOR OF PHOSPHOLIPASE D SRF1"/>
    <property type="match status" value="1"/>
</dbReference>
<dbReference type="RefSeq" id="XP_069228908.1">
    <property type="nucleotide sequence ID" value="XM_069373639.1"/>
</dbReference>
<gene>
    <name evidence="3" type="ORF">WHR41_05034</name>
</gene>
<dbReference type="GO" id="GO:0071944">
    <property type="term" value="C:cell periphery"/>
    <property type="evidence" value="ECO:0007669"/>
    <property type="project" value="TreeGrafter"/>
</dbReference>
<dbReference type="InterPro" id="IPR037737">
    <property type="entry name" value="Srf1"/>
</dbReference>
<feature type="transmembrane region" description="Helical" evidence="2">
    <location>
        <begin position="322"/>
        <end position="346"/>
    </location>
</feature>
<feature type="region of interest" description="Disordered" evidence="1">
    <location>
        <begin position="1"/>
        <end position="78"/>
    </location>
</feature>
<comment type="caution">
    <text evidence="3">The sequence shown here is derived from an EMBL/GenBank/DDBJ whole genome shotgun (WGS) entry which is preliminary data.</text>
</comment>
<reference evidence="3 4" key="1">
    <citation type="journal article" date="2020" name="Microbiol. Resour. Announc.">
        <title>Draft Genome Sequence of a Cladosporium Species Isolated from the Mesophotic Ascidian Didemnum maculosum.</title>
        <authorList>
            <person name="Gioti A."/>
            <person name="Siaperas R."/>
            <person name="Nikolaivits E."/>
            <person name="Le Goff G."/>
            <person name="Ouazzani J."/>
            <person name="Kotoulas G."/>
            <person name="Topakas E."/>
        </authorList>
    </citation>
    <scope>NUCLEOTIDE SEQUENCE [LARGE SCALE GENOMIC DNA]</scope>
    <source>
        <strain evidence="3 4">TM138-S3</strain>
    </source>
</reference>
<feature type="compositionally biased region" description="Polar residues" evidence="1">
    <location>
        <begin position="9"/>
        <end position="20"/>
    </location>
</feature>
<evidence type="ECO:0000256" key="1">
    <source>
        <dbReference type="SAM" id="MobiDB-lite"/>
    </source>
</evidence>
<feature type="transmembrane region" description="Helical" evidence="2">
    <location>
        <begin position="262"/>
        <end position="281"/>
    </location>
</feature>
<dbReference type="AlphaFoldDB" id="A0AB34KPX0"/>
<keyword evidence="2" id="KW-0812">Transmembrane</keyword>
<evidence type="ECO:0000313" key="3">
    <source>
        <dbReference type="EMBL" id="KAL1585802.1"/>
    </source>
</evidence>
<name>A0AB34KPX0_9PEZI</name>
<keyword evidence="2" id="KW-0472">Membrane</keyword>
<feature type="transmembrane region" description="Helical" evidence="2">
    <location>
        <begin position="181"/>
        <end position="202"/>
    </location>
</feature>
<keyword evidence="2" id="KW-1133">Transmembrane helix</keyword>
<keyword evidence="4" id="KW-1185">Reference proteome</keyword>
<evidence type="ECO:0000313" key="4">
    <source>
        <dbReference type="Proteomes" id="UP000803884"/>
    </source>
</evidence>
<evidence type="ECO:0000256" key="2">
    <source>
        <dbReference type="SAM" id="Phobius"/>
    </source>
</evidence>
<proteinExistence type="predicted"/>
<dbReference type="PANTHER" id="PTHR36819">
    <property type="entry name" value="REGULATOR OF PHOSPHOLIPASE D SRF1"/>
    <property type="match status" value="1"/>
</dbReference>
<feature type="transmembrane region" description="Helical" evidence="2">
    <location>
        <begin position="222"/>
        <end position="241"/>
    </location>
</feature>
<sequence length="350" mass="39528">MPEMAQRGESLTTSSMNRSSAVPAAEDDEVGRDPHIPGSIPPWVHISSDEGDTLIPPPARPNTRHYRPPPSHYKPGRKWDHIRSAEPPLMSAPIADHQTRWIPFMQSGPHPPWHEQGARLMSPEWMEENVPITVRGWEEEDEALADKQEELKGFWLLSPEKRERTVRLFWRLLLKNPFVPLLFRIVVLAFSGASLGLSATLYENIRRVNTDRDPDNQCAARASTYMAIVVGSVAIPYVLYVTWDEYMSRPLGLRSAVAKTSLLLCDLYFIVFSASNLSLAFDALFDRRWACYDERYSIAGSETIRIPATCPDNPGICYKQKALGGVLVISLVAWLATFSISVMRVVEKLR</sequence>
<dbReference type="Proteomes" id="UP000803884">
    <property type="component" value="Unassembled WGS sequence"/>
</dbReference>
<accession>A0AB34KPX0</accession>
<dbReference type="EMBL" id="JAAQHG020000017">
    <property type="protein sequence ID" value="KAL1585802.1"/>
    <property type="molecule type" value="Genomic_DNA"/>
</dbReference>
<dbReference type="GO" id="GO:0000324">
    <property type="term" value="C:fungal-type vacuole"/>
    <property type="evidence" value="ECO:0007669"/>
    <property type="project" value="TreeGrafter"/>
</dbReference>